<dbReference type="AlphaFoldDB" id="A0AAW6AYC3"/>
<sequence length="84" mass="9572">MNRTYENCKLIIESNRYTYDDMFNKIDLFLMVGRITEAEYVELTGLLTPPEPTPEPEPTDPVTPVEPPAETPSEEPETPVEETV</sequence>
<organism evidence="2 3">
    <name type="scientific">Clostridium symbiosum</name>
    <name type="common">Bacteroides symbiosus</name>
    <dbReference type="NCBI Taxonomy" id="1512"/>
    <lineage>
        <taxon>Bacteria</taxon>
        <taxon>Bacillati</taxon>
        <taxon>Bacillota</taxon>
        <taxon>Clostridia</taxon>
        <taxon>Lachnospirales</taxon>
        <taxon>Lachnospiraceae</taxon>
        <taxon>Otoolea</taxon>
    </lineage>
</organism>
<evidence type="ECO:0000313" key="2">
    <source>
        <dbReference type="EMBL" id="MDB2001790.1"/>
    </source>
</evidence>
<evidence type="ECO:0000256" key="1">
    <source>
        <dbReference type="SAM" id="MobiDB-lite"/>
    </source>
</evidence>
<evidence type="ECO:0008006" key="4">
    <source>
        <dbReference type="Google" id="ProtNLM"/>
    </source>
</evidence>
<proteinExistence type="predicted"/>
<protein>
    <recommendedName>
        <fullName evidence="4">XkdX family protein</fullName>
    </recommendedName>
</protein>
<dbReference type="Proteomes" id="UP001300871">
    <property type="component" value="Unassembled WGS sequence"/>
</dbReference>
<reference evidence="2" key="1">
    <citation type="submission" date="2023-01" db="EMBL/GenBank/DDBJ databases">
        <title>Human gut microbiome strain richness.</title>
        <authorList>
            <person name="Chen-Liaw A."/>
        </authorList>
    </citation>
    <scope>NUCLEOTIDE SEQUENCE</scope>
    <source>
        <strain evidence="2">B1_m1001713B170214d0_201011</strain>
    </source>
</reference>
<feature type="compositionally biased region" description="Acidic residues" evidence="1">
    <location>
        <begin position="72"/>
        <end position="84"/>
    </location>
</feature>
<dbReference type="EMBL" id="JAQLGM010000047">
    <property type="protein sequence ID" value="MDB2001790.1"/>
    <property type="molecule type" value="Genomic_DNA"/>
</dbReference>
<comment type="caution">
    <text evidence="2">The sequence shown here is derived from an EMBL/GenBank/DDBJ whole genome shotgun (WGS) entry which is preliminary data.</text>
</comment>
<gene>
    <name evidence="2" type="ORF">PM006_16450</name>
</gene>
<feature type="region of interest" description="Disordered" evidence="1">
    <location>
        <begin position="46"/>
        <end position="84"/>
    </location>
</feature>
<accession>A0AAW6AYC3</accession>
<evidence type="ECO:0000313" key="3">
    <source>
        <dbReference type="Proteomes" id="UP001300871"/>
    </source>
</evidence>
<dbReference type="RefSeq" id="WP_272120567.1">
    <property type="nucleotide sequence ID" value="NZ_JAQLGH010000046.1"/>
</dbReference>
<name>A0AAW6AYC3_CLOSY</name>
<feature type="compositionally biased region" description="Pro residues" evidence="1">
    <location>
        <begin position="49"/>
        <end position="70"/>
    </location>
</feature>